<comment type="caution">
    <text evidence="2">The sequence shown here is derived from an EMBL/GenBank/DDBJ whole genome shotgun (WGS) entry which is preliminary data.</text>
</comment>
<gene>
    <name evidence="2" type="ORF">C1752_04110</name>
</gene>
<dbReference type="OrthoDB" id="572661at2"/>
<dbReference type="Proteomes" id="UP000248857">
    <property type="component" value="Unassembled WGS sequence"/>
</dbReference>
<organism evidence="2 3">
    <name type="scientific">Acaryochloris thomasi RCC1774</name>
    <dbReference type="NCBI Taxonomy" id="1764569"/>
    <lineage>
        <taxon>Bacteria</taxon>
        <taxon>Bacillati</taxon>
        <taxon>Cyanobacteriota</taxon>
        <taxon>Cyanophyceae</taxon>
        <taxon>Acaryochloridales</taxon>
        <taxon>Acaryochloridaceae</taxon>
        <taxon>Acaryochloris</taxon>
        <taxon>Acaryochloris thomasi</taxon>
    </lineage>
</organism>
<proteinExistence type="predicted"/>
<evidence type="ECO:0000313" key="2">
    <source>
        <dbReference type="EMBL" id="PZD72132.1"/>
    </source>
</evidence>
<name>A0A2W1JMM2_9CYAN</name>
<evidence type="ECO:0000313" key="3">
    <source>
        <dbReference type="Proteomes" id="UP000248857"/>
    </source>
</evidence>
<accession>A0A2W1JMM2</accession>
<keyword evidence="1" id="KW-0732">Signal</keyword>
<sequence length="138" mass="15128">MKIQRILPLSAILVGFAALPSLAGSSYVENSFNLKNTYNGYSKTDVDVNQLYLGTRSAGSDATKDEYSITKTDYNEKGDVAGSWRETNFSEVDVADISVSSWSEESGAFINSTKVAVDESYQFSGFDKTHRVTSGFDF</sequence>
<feature type="signal peptide" evidence="1">
    <location>
        <begin position="1"/>
        <end position="23"/>
    </location>
</feature>
<reference evidence="2 3" key="1">
    <citation type="journal article" date="2018" name="Sci. Rep.">
        <title>A novel species of the marine cyanobacterium Acaryochloris with a unique pigment content and lifestyle.</title>
        <authorList>
            <person name="Partensky F."/>
            <person name="Six C."/>
            <person name="Ratin M."/>
            <person name="Garczarek L."/>
            <person name="Vaulot D."/>
            <person name="Probert I."/>
            <person name="Calteau A."/>
            <person name="Gourvil P."/>
            <person name="Marie D."/>
            <person name="Grebert T."/>
            <person name="Bouchier C."/>
            <person name="Le Panse S."/>
            <person name="Gachenot M."/>
            <person name="Rodriguez F."/>
            <person name="Garrido J.L."/>
        </authorList>
    </citation>
    <scope>NUCLEOTIDE SEQUENCE [LARGE SCALE GENOMIC DNA]</scope>
    <source>
        <strain evidence="2 3">RCC1774</strain>
    </source>
</reference>
<keyword evidence="3" id="KW-1185">Reference proteome</keyword>
<dbReference type="RefSeq" id="WP_110987507.1">
    <property type="nucleotide sequence ID" value="NZ_CAWNWM010000012.1"/>
</dbReference>
<protein>
    <submittedName>
        <fullName evidence="2">Uncharacterized protein</fullName>
    </submittedName>
</protein>
<dbReference type="EMBL" id="PQWO01000012">
    <property type="protein sequence ID" value="PZD72132.1"/>
    <property type="molecule type" value="Genomic_DNA"/>
</dbReference>
<dbReference type="AlphaFoldDB" id="A0A2W1JMM2"/>
<evidence type="ECO:0000256" key="1">
    <source>
        <dbReference type="SAM" id="SignalP"/>
    </source>
</evidence>
<feature type="chain" id="PRO_5016059610" evidence="1">
    <location>
        <begin position="24"/>
        <end position="138"/>
    </location>
</feature>